<keyword evidence="3" id="KW-1185">Reference proteome</keyword>
<evidence type="ECO:0000313" key="2">
    <source>
        <dbReference type="EMBL" id="KAF6838790.1"/>
    </source>
</evidence>
<sequence>MLELHITSPHLTTLPRASTAARSWKVANRGTFHQRREESLHGETEPMAGRRDGAVGGRTASTGMAGAERVSGLESESKGQQARLPSPTAVRPWRAATVTWDSHPGNVVSLTHRFDWPAVV</sequence>
<dbReference type="AlphaFoldDB" id="A0A8H6NN72"/>
<name>A0A8H6NN72_9PEZI</name>
<organism evidence="2 3">
    <name type="scientific">Colletotrichum plurivorum</name>
    <dbReference type="NCBI Taxonomy" id="2175906"/>
    <lineage>
        <taxon>Eukaryota</taxon>
        <taxon>Fungi</taxon>
        <taxon>Dikarya</taxon>
        <taxon>Ascomycota</taxon>
        <taxon>Pezizomycotina</taxon>
        <taxon>Sordariomycetes</taxon>
        <taxon>Hypocreomycetidae</taxon>
        <taxon>Glomerellales</taxon>
        <taxon>Glomerellaceae</taxon>
        <taxon>Colletotrichum</taxon>
        <taxon>Colletotrichum orchidearum species complex</taxon>
    </lineage>
</organism>
<protein>
    <submittedName>
        <fullName evidence="2">Uncharacterized protein</fullName>
    </submittedName>
</protein>
<feature type="region of interest" description="Disordered" evidence="1">
    <location>
        <begin position="28"/>
        <end position="90"/>
    </location>
</feature>
<evidence type="ECO:0000256" key="1">
    <source>
        <dbReference type="SAM" id="MobiDB-lite"/>
    </source>
</evidence>
<accession>A0A8H6NN72</accession>
<reference evidence="2" key="1">
    <citation type="journal article" date="2020" name="Phytopathology">
        <title>Genome Sequence Resources of Colletotrichum truncatum, C. plurivorum, C. musicola, and C. sojae: Four Species Pathogenic to Soybean (Glycine max).</title>
        <authorList>
            <person name="Rogerio F."/>
            <person name="Boufleur T.R."/>
            <person name="Ciampi-Guillardi M."/>
            <person name="Sukno S.A."/>
            <person name="Thon M.R."/>
            <person name="Massola Junior N.S."/>
            <person name="Baroncelli R."/>
        </authorList>
    </citation>
    <scope>NUCLEOTIDE SEQUENCE</scope>
    <source>
        <strain evidence="2">LFN00145</strain>
    </source>
</reference>
<dbReference type="Proteomes" id="UP000654918">
    <property type="component" value="Unassembled WGS sequence"/>
</dbReference>
<dbReference type="EMBL" id="WIGO01000017">
    <property type="protein sequence ID" value="KAF6838790.1"/>
    <property type="molecule type" value="Genomic_DNA"/>
</dbReference>
<gene>
    <name evidence="2" type="ORF">CPLU01_02323</name>
</gene>
<feature type="compositionally biased region" description="Basic and acidic residues" evidence="1">
    <location>
        <begin position="34"/>
        <end position="53"/>
    </location>
</feature>
<comment type="caution">
    <text evidence="2">The sequence shown here is derived from an EMBL/GenBank/DDBJ whole genome shotgun (WGS) entry which is preliminary data.</text>
</comment>
<evidence type="ECO:0000313" key="3">
    <source>
        <dbReference type="Proteomes" id="UP000654918"/>
    </source>
</evidence>
<proteinExistence type="predicted"/>